<comment type="pathway">
    <text evidence="3 19">Cofactor biosynthesis; adenosylcobalamin biosynthesis; adenosylcobalamin from cob(II)yrinate a,c-diamide: step 7/7.</text>
</comment>
<dbReference type="PANTHER" id="PTHR34148">
    <property type="entry name" value="ADENOSYLCOBINAMIDE-GDP RIBAZOLETRANSFERASE"/>
    <property type="match status" value="1"/>
</dbReference>
<dbReference type="EMBL" id="BAABBB010000013">
    <property type="protein sequence ID" value="GAA3538126.1"/>
    <property type="molecule type" value="Genomic_DNA"/>
</dbReference>
<keyword evidence="10 19" id="KW-0812">Transmembrane</keyword>
<evidence type="ECO:0000256" key="15">
    <source>
        <dbReference type="ARBA" id="ARBA00032605"/>
    </source>
</evidence>
<dbReference type="PANTHER" id="PTHR34148:SF1">
    <property type="entry name" value="ADENOSYLCOBINAMIDE-GDP RIBAZOLETRANSFERASE"/>
    <property type="match status" value="1"/>
</dbReference>
<evidence type="ECO:0000256" key="7">
    <source>
        <dbReference type="ARBA" id="ARBA00022475"/>
    </source>
</evidence>
<evidence type="ECO:0000256" key="17">
    <source>
        <dbReference type="ARBA" id="ARBA00048623"/>
    </source>
</evidence>
<sequence length="255" mass="24779">MSVAVVGRSLRLSIGMLTALRVPAVLKVSPAVATGAMLLAPLAVLPLGALVGLVVWAGGRLDLPALALAFAALAVLAVGSRALHLDGLSDVADGLTSSYDRERSLAVMKSGTAGPAGVAALVLVLGAQAAALASSVSSGGEVRSAVVAGSAVCASRAALWITACTLAPPARPDGLGVTFTRRVPVVVTVVGWAGLAALAALVDPVRGPVSVAAAALVVAALTAHAVRRFGGVTGDVFGAGIELALAVLLVGLAGA</sequence>
<evidence type="ECO:0000256" key="11">
    <source>
        <dbReference type="ARBA" id="ARBA00022842"/>
    </source>
</evidence>
<evidence type="ECO:0000256" key="5">
    <source>
        <dbReference type="ARBA" id="ARBA00013200"/>
    </source>
</evidence>
<keyword evidence="12 19" id="KW-1133">Transmembrane helix</keyword>
<keyword evidence="7 19" id="KW-1003">Cell membrane</keyword>
<feature type="transmembrane region" description="Helical" evidence="19">
    <location>
        <begin position="183"/>
        <end position="202"/>
    </location>
</feature>
<comment type="cofactor">
    <cofactor evidence="1 19">
        <name>Mg(2+)</name>
        <dbReference type="ChEBI" id="CHEBI:18420"/>
    </cofactor>
</comment>
<protein>
    <recommendedName>
        <fullName evidence="6 19">Adenosylcobinamide-GDP ribazoletransferase</fullName>
        <ecNumber evidence="5 19">2.7.8.26</ecNumber>
    </recommendedName>
    <alternativeName>
        <fullName evidence="16 19">Cobalamin synthase</fullName>
    </alternativeName>
    <alternativeName>
        <fullName evidence="15 19">Cobalamin-5'-phosphate synthase</fullName>
    </alternativeName>
</protein>
<evidence type="ECO:0000256" key="8">
    <source>
        <dbReference type="ARBA" id="ARBA00022573"/>
    </source>
</evidence>
<comment type="caution">
    <text evidence="20">The sequence shown here is derived from an EMBL/GenBank/DDBJ whole genome shotgun (WGS) entry which is preliminary data.</text>
</comment>
<keyword evidence="8 19" id="KW-0169">Cobalamin biosynthesis</keyword>
<evidence type="ECO:0000256" key="1">
    <source>
        <dbReference type="ARBA" id="ARBA00001946"/>
    </source>
</evidence>
<comment type="similarity">
    <text evidence="4 19">Belongs to the CobS family.</text>
</comment>
<keyword evidence="9 19" id="KW-0808">Transferase</keyword>
<comment type="subcellular location">
    <subcellularLocation>
        <location evidence="2 19">Cell membrane</location>
        <topology evidence="2 19">Multi-pass membrane protein</topology>
    </subcellularLocation>
</comment>
<keyword evidence="11 19" id="KW-0460">Magnesium</keyword>
<dbReference type="HAMAP" id="MF_00719">
    <property type="entry name" value="CobS"/>
    <property type="match status" value="1"/>
</dbReference>
<evidence type="ECO:0000256" key="9">
    <source>
        <dbReference type="ARBA" id="ARBA00022679"/>
    </source>
</evidence>
<proteinExistence type="inferred from homology"/>
<feature type="transmembrane region" description="Helical" evidence="19">
    <location>
        <begin position="63"/>
        <end position="83"/>
    </location>
</feature>
<keyword evidence="21" id="KW-1185">Reference proteome</keyword>
<comment type="catalytic activity">
    <reaction evidence="18 19">
        <text>alpha-ribazole 5'-phosphate + adenosylcob(III)inamide-GDP = adenosylcob(III)alamin 5'-phosphate + GMP + H(+)</text>
        <dbReference type="Rhea" id="RHEA:23560"/>
        <dbReference type="ChEBI" id="CHEBI:15378"/>
        <dbReference type="ChEBI" id="CHEBI:57918"/>
        <dbReference type="ChEBI" id="CHEBI:58115"/>
        <dbReference type="ChEBI" id="CHEBI:60487"/>
        <dbReference type="ChEBI" id="CHEBI:60493"/>
        <dbReference type="EC" id="2.7.8.26"/>
    </reaction>
</comment>
<feature type="transmembrane region" description="Helical" evidence="19">
    <location>
        <begin position="145"/>
        <end position="163"/>
    </location>
</feature>
<evidence type="ECO:0000256" key="4">
    <source>
        <dbReference type="ARBA" id="ARBA00010561"/>
    </source>
</evidence>
<dbReference type="Proteomes" id="UP001500301">
    <property type="component" value="Unassembled WGS sequence"/>
</dbReference>
<evidence type="ECO:0000256" key="10">
    <source>
        <dbReference type="ARBA" id="ARBA00022692"/>
    </source>
</evidence>
<evidence type="ECO:0000256" key="3">
    <source>
        <dbReference type="ARBA" id="ARBA00004663"/>
    </source>
</evidence>
<evidence type="ECO:0000256" key="16">
    <source>
        <dbReference type="ARBA" id="ARBA00032853"/>
    </source>
</evidence>
<comment type="function">
    <text evidence="14 19">Joins adenosylcobinamide-GDP and alpha-ribazole to generate adenosylcobalamin (Ado-cobalamin). Also synthesizes adenosylcobalamin 5'-phosphate from adenosylcobinamide-GDP and alpha-ribazole 5'-phosphate.</text>
</comment>
<dbReference type="RefSeq" id="WP_257441327.1">
    <property type="nucleotide sequence ID" value="NZ_BAABBB010000013.1"/>
</dbReference>
<evidence type="ECO:0000256" key="13">
    <source>
        <dbReference type="ARBA" id="ARBA00023136"/>
    </source>
</evidence>
<name>A0ABP6VR50_9ACTN</name>
<keyword evidence="13 19" id="KW-0472">Membrane</keyword>
<dbReference type="EC" id="2.7.8.26" evidence="5 19"/>
<evidence type="ECO:0000256" key="2">
    <source>
        <dbReference type="ARBA" id="ARBA00004651"/>
    </source>
</evidence>
<dbReference type="InterPro" id="IPR003805">
    <property type="entry name" value="CobS"/>
</dbReference>
<feature type="transmembrane region" description="Helical" evidence="19">
    <location>
        <begin position="113"/>
        <end position="133"/>
    </location>
</feature>
<evidence type="ECO:0000256" key="14">
    <source>
        <dbReference type="ARBA" id="ARBA00025228"/>
    </source>
</evidence>
<reference evidence="21" key="1">
    <citation type="journal article" date="2019" name="Int. J. Syst. Evol. Microbiol.">
        <title>The Global Catalogue of Microorganisms (GCM) 10K type strain sequencing project: providing services to taxonomists for standard genome sequencing and annotation.</title>
        <authorList>
            <consortium name="The Broad Institute Genomics Platform"/>
            <consortium name="The Broad Institute Genome Sequencing Center for Infectious Disease"/>
            <person name="Wu L."/>
            <person name="Ma J."/>
        </authorList>
    </citation>
    <scope>NUCLEOTIDE SEQUENCE [LARGE SCALE GENOMIC DNA]</scope>
    <source>
        <strain evidence="21">JCM 17460</strain>
    </source>
</reference>
<feature type="transmembrane region" description="Helical" evidence="19">
    <location>
        <begin position="31"/>
        <end position="56"/>
    </location>
</feature>
<organism evidence="20 21">
    <name type="scientific">Nocardioides daeguensis</name>
    <dbReference type="NCBI Taxonomy" id="908359"/>
    <lineage>
        <taxon>Bacteria</taxon>
        <taxon>Bacillati</taxon>
        <taxon>Actinomycetota</taxon>
        <taxon>Actinomycetes</taxon>
        <taxon>Propionibacteriales</taxon>
        <taxon>Nocardioidaceae</taxon>
        <taxon>Nocardioides</taxon>
    </lineage>
</organism>
<feature type="transmembrane region" description="Helical" evidence="19">
    <location>
        <begin position="209"/>
        <end position="230"/>
    </location>
</feature>
<evidence type="ECO:0000313" key="21">
    <source>
        <dbReference type="Proteomes" id="UP001500301"/>
    </source>
</evidence>
<accession>A0ABP6VR50</accession>
<evidence type="ECO:0000256" key="19">
    <source>
        <dbReference type="HAMAP-Rule" id="MF_00719"/>
    </source>
</evidence>
<evidence type="ECO:0000256" key="18">
    <source>
        <dbReference type="ARBA" id="ARBA00049504"/>
    </source>
</evidence>
<evidence type="ECO:0000313" key="20">
    <source>
        <dbReference type="EMBL" id="GAA3538126.1"/>
    </source>
</evidence>
<evidence type="ECO:0000256" key="6">
    <source>
        <dbReference type="ARBA" id="ARBA00015850"/>
    </source>
</evidence>
<dbReference type="Pfam" id="PF02654">
    <property type="entry name" value="CobS"/>
    <property type="match status" value="1"/>
</dbReference>
<gene>
    <name evidence="19" type="primary">cobS</name>
    <name evidence="20" type="ORF">GCM10022263_27160</name>
</gene>
<evidence type="ECO:0000256" key="12">
    <source>
        <dbReference type="ARBA" id="ARBA00022989"/>
    </source>
</evidence>
<feature type="transmembrane region" description="Helical" evidence="19">
    <location>
        <begin position="236"/>
        <end position="254"/>
    </location>
</feature>
<comment type="catalytic activity">
    <reaction evidence="17 19">
        <text>alpha-ribazole + adenosylcob(III)inamide-GDP = adenosylcob(III)alamin + GMP + H(+)</text>
        <dbReference type="Rhea" id="RHEA:16049"/>
        <dbReference type="ChEBI" id="CHEBI:10329"/>
        <dbReference type="ChEBI" id="CHEBI:15378"/>
        <dbReference type="ChEBI" id="CHEBI:18408"/>
        <dbReference type="ChEBI" id="CHEBI:58115"/>
        <dbReference type="ChEBI" id="CHEBI:60487"/>
        <dbReference type="EC" id="2.7.8.26"/>
    </reaction>
</comment>